<reference evidence="1 2" key="1">
    <citation type="submission" date="2022-07" db="EMBL/GenBank/DDBJ databases">
        <title>Genome sequence of Terrisporobacter mayombei DSM6539.</title>
        <authorList>
            <person name="Boeer T."/>
            <person name="Bengelsdorf F.R."/>
            <person name="Daniel R."/>
            <person name="Poehlein A."/>
        </authorList>
    </citation>
    <scope>NUCLEOTIDE SEQUENCE [LARGE SCALE GENOMIC DNA]</scope>
    <source>
        <strain evidence="1 2">DSM 6539</strain>
    </source>
</reference>
<organism evidence="1 2">
    <name type="scientific">Terrisporobacter mayombei</name>
    <dbReference type="NCBI Taxonomy" id="1541"/>
    <lineage>
        <taxon>Bacteria</taxon>
        <taxon>Bacillati</taxon>
        <taxon>Bacillota</taxon>
        <taxon>Clostridia</taxon>
        <taxon>Peptostreptococcales</taxon>
        <taxon>Peptostreptococcaceae</taxon>
        <taxon>Terrisporobacter</taxon>
    </lineage>
</organism>
<keyword evidence="2" id="KW-1185">Reference proteome</keyword>
<evidence type="ECO:0000313" key="2">
    <source>
        <dbReference type="Proteomes" id="UP001235030"/>
    </source>
</evidence>
<dbReference type="Proteomes" id="UP001235030">
    <property type="component" value="Chromosome"/>
</dbReference>
<sequence>MIYLILIWILIFGIKIKFGYDSSTEELFINIRSEINYEI</sequence>
<gene>
    <name evidence="1" type="ORF">TEMA_01550</name>
</gene>
<accession>A0ABY9PXZ0</accession>
<protein>
    <submittedName>
        <fullName evidence="1">Uncharacterized protein</fullName>
    </submittedName>
</protein>
<proteinExistence type="predicted"/>
<name>A0ABY9PXZ0_9FIRM</name>
<evidence type="ECO:0000313" key="1">
    <source>
        <dbReference type="EMBL" id="WMT79884.1"/>
    </source>
</evidence>
<dbReference type="EMBL" id="CP101637">
    <property type="protein sequence ID" value="WMT79884.1"/>
    <property type="molecule type" value="Genomic_DNA"/>
</dbReference>